<dbReference type="FunFam" id="3.40.309.10:FF:000005">
    <property type="entry name" value="1-pyrroline-5-carboxylate dehydrogenase 1"/>
    <property type="match status" value="1"/>
</dbReference>
<evidence type="ECO:0000259" key="8">
    <source>
        <dbReference type="Pfam" id="PF00171"/>
    </source>
</evidence>
<dbReference type="NCBIfam" id="TIGR01237">
    <property type="entry name" value="D1pyr5carbox2"/>
    <property type="match status" value="1"/>
</dbReference>
<dbReference type="RefSeq" id="WP_368653838.1">
    <property type="nucleotide sequence ID" value="NZ_CP162599.1"/>
</dbReference>
<dbReference type="SUPFAM" id="SSF53720">
    <property type="entry name" value="ALDH-like"/>
    <property type="match status" value="1"/>
</dbReference>
<comment type="catalytic activity">
    <reaction evidence="5">
        <text>L-glutamate 5-semialdehyde + NAD(+) + H2O = L-glutamate + NADH + 2 H(+)</text>
        <dbReference type="Rhea" id="RHEA:30235"/>
        <dbReference type="ChEBI" id="CHEBI:15377"/>
        <dbReference type="ChEBI" id="CHEBI:15378"/>
        <dbReference type="ChEBI" id="CHEBI:29985"/>
        <dbReference type="ChEBI" id="CHEBI:57540"/>
        <dbReference type="ChEBI" id="CHEBI:57945"/>
        <dbReference type="ChEBI" id="CHEBI:58066"/>
        <dbReference type="EC" id="1.2.1.88"/>
    </reaction>
</comment>
<organism evidence="9">
    <name type="scientific">Ornithinibacillus sp. 4-3</name>
    <dbReference type="NCBI Taxonomy" id="3231488"/>
    <lineage>
        <taxon>Bacteria</taxon>
        <taxon>Bacillati</taxon>
        <taxon>Bacillota</taxon>
        <taxon>Bacilli</taxon>
        <taxon>Bacillales</taxon>
        <taxon>Bacillaceae</taxon>
        <taxon>Ornithinibacillus</taxon>
    </lineage>
</organism>
<proteinExistence type="inferred from homology"/>
<keyword evidence="4" id="KW-0520">NAD</keyword>
<accession>A0AB39HR20</accession>
<evidence type="ECO:0000256" key="6">
    <source>
        <dbReference type="ARBA" id="ARBA00061617"/>
    </source>
</evidence>
<dbReference type="Gene3D" id="3.40.605.10">
    <property type="entry name" value="Aldehyde Dehydrogenase, Chain A, domain 1"/>
    <property type="match status" value="1"/>
</dbReference>
<dbReference type="InterPro" id="IPR005932">
    <property type="entry name" value="RocA"/>
</dbReference>
<dbReference type="Gene3D" id="3.40.309.10">
    <property type="entry name" value="Aldehyde Dehydrogenase, Chain A, domain 2"/>
    <property type="match status" value="1"/>
</dbReference>
<dbReference type="PANTHER" id="PTHR42862:SF1">
    <property type="entry name" value="DELTA-1-PYRROLINE-5-CARBOXYLATE DEHYDROGENASE 2, ISOFORM A-RELATED"/>
    <property type="match status" value="1"/>
</dbReference>
<dbReference type="Pfam" id="PF00171">
    <property type="entry name" value="Aldedh"/>
    <property type="match status" value="1"/>
</dbReference>
<comment type="similarity">
    <text evidence="6">Belongs to the aldehyde dehydrogenase family. RocA subfamily.</text>
</comment>
<dbReference type="GO" id="GO:0009898">
    <property type="term" value="C:cytoplasmic side of plasma membrane"/>
    <property type="evidence" value="ECO:0007669"/>
    <property type="project" value="TreeGrafter"/>
</dbReference>
<dbReference type="EC" id="1.2.1.88" evidence="2 7"/>
<dbReference type="GO" id="GO:0010133">
    <property type="term" value="P:L-proline catabolic process to L-glutamate"/>
    <property type="evidence" value="ECO:0007669"/>
    <property type="project" value="TreeGrafter"/>
</dbReference>
<evidence type="ECO:0000313" key="9">
    <source>
        <dbReference type="EMBL" id="XDK33154.1"/>
    </source>
</evidence>
<dbReference type="EMBL" id="CP162599">
    <property type="protein sequence ID" value="XDK33154.1"/>
    <property type="molecule type" value="Genomic_DNA"/>
</dbReference>
<name>A0AB39HR20_9BACI</name>
<dbReference type="GO" id="GO:0004657">
    <property type="term" value="F:proline dehydrogenase activity"/>
    <property type="evidence" value="ECO:0007669"/>
    <property type="project" value="UniProtKB-ARBA"/>
</dbReference>
<dbReference type="InterPro" id="IPR016163">
    <property type="entry name" value="Ald_DH_C"/>
</dbReference>
<dbReference type="FunFam" id="3.40.605.10:FF:000045">
    <property type="entry name" value="1-pyrroline-5-carboxylate dehydrogenase 1"/>
    <property type="match status" value="1"/>
</dbReference>
<evidence type="ECO:0000256" key="3">
    <source>
        <dbReference type="ARBA" id="ARBA00023002"/>
    </source>
</evidence>
<dbReference type="InterPro" id="IPR015590">
    <property type="entry name" value="Aldehyde_DH_dom"/>
</dbReference>
<dbReference type="InterPro" id="IPR016162">
    <property type="entry name" value="Ald_DH_N"/>
</dbReference>
<dbReference type="PANTHER" id="PTHR42862">
    <property type="entry name" value="DELTA-1-PYRROLINE-5-CARBOXYLATE DEHYDROGENASE 1, ISOFORM A-RELATED"/>
    <property type="match status" value="1"/>
</dbReference>
<dbReference type="InterPro" id="IPR016161">
    <property type="entry name" value="Ald_DH/histidinol_DH"/>
</dbReference>
<sequence length="515" mass="58307">MTYLYKREPFTDFTLSQNKKEFQNTLEKIEKELGVHHDILIDGERITTIDKITSFNPANKYEIVGTVGKADTDLAETAIMSARKSFQVWRDWQVKDRAGILFRTAAIIRYRKHEFSAYLVKESGKSWQEADADVARGIDFMEYYGRQMIDLEEREEINRSLIKYNQYLYQPLGIAVTISSSYFPFSTMVQTTVAPLVTGNTVILKPSSSTPIIAAKFVEVLEEVGIPSGVISFLPGSGEEVGDYLVNHPKTNLIIFTGSRDVGIRIWEQAAKVHPTQAHLKRAIVEWGGRDTIIVDNDVDIDMAAEELIASAFGFSARKRFTGSRAIIHQDIYKSLLERVIDLTNKLNVGDPFFPDNYMGPVTNQRAYLHIMSYLEVGKKEGRLVAGGIGDDSQGYFVRPTIFADVQPESRIMQEELFGPVIVFCKANDFEQALSIANNTKYGVTGALITNNHDHMERARYDFHVENLYVNHNCTENVFGNYPFGSFKSSGTDSKLGEQNYLHLHMREKVVLKKL</sequence>
<keyword evidence="3 9" id="KW-0560">Oxidoreductase</keyword>
<dbReference type="GO" id="GO:0003842">
    <property type="term" value="F:L-glutamate gamma-semialdehyde dehydrogenase activity"/>
    <property type="evidence" value="ECO:0007669"/>
    <property type="project" value="UniProtKB-UniRule"/>
</dbReference>
<feature type="domain" description="Aldehyde dehydrogenase" evidence="8">
    <location>
        <begin position="50"/>
        <end position="509"/>
    </location>
</feature>
<evidence type="ECO:0000256" key="2">
    <source>
        <dbReference type="ARBA" id="ARBA00012884"/>
    </source>
</evidence>
<comment type="pathway">
    <text evidence="1">Amino-acid degradation; L-proline degradation into L-glutamate; L-glutamate from L-proline: step 2/2.</text>
</comment>
<reference evidence="9" key="1">
    <citation type="submission" date="2024-07" db="EMBL/GenBank/DDBJ databases">
        <title>Halotolerant mesophilic bacterium Ornithinibacillus sp. 4-3, sp. nov., isolated from soil.</title>
        <authorList>
            <person name="Sidarenka A.V."/>
            <person name="Guliayeva D.E."/>
            <person name="Leanovich S.I."/>
            <person name="Hileuskaya K.S."/>
            <person name="Akhremchuk A.E."/>
            <person name="Sikolenko M.A."/>
            <person name="Valentovich L.N."/>
        </authorList>
    </citation>
    <scope>NUCLEOTIDE SEQUENCE</scope>
    <source>
        <strain evidence="9">4-3</strain>
    </source>
</reference>
<evidence type="ECO:0000256" key="1">
    <source>
        <dbReference type="ARBA" id="ARBA00004786"/>
    </source>
</evidence>
<dbReference type="NCBIfam" id="NF002852">
    <property type="entry name" value="PRK03137.1"/>
    <property type="match status" value="1"/>
</dbReference>
<evidence type="ECO:0000256" key="5">
    <source>
        <dbReference type="ARBA" id="ARBA00048142"/>
    </source>
</evidence>
<protein>
    <recommendedName>
        <fullName evidence="2 7">L-glutamate gamma-semialdehyde dehydrogenase</fullName>
        <ecNumber evidence="2 7">1.2.1.88</ecNumber>
    </recommendedName>
</protein>
<evidence type="ECO:0000256" key="4">
    <source>
        <dbReference type="ARBA" id="ARBA00023027"/>
    </source>
</evidence>
<evidence type="ECO:0000256" key="7">
    <source>
        <dbReference type="NCBIfam" id="TIGR01237"/>
    </source>
</evidence>
<dbReference type="AlphaFoldDB" id="A0AB39HR20"/>
<dbReference type="InterPro" id="IPR050485">
    <property type="entry name" value="Proline_metab_enzyme"/>
</dbReference>
<gene>
    <name evidence="9" type="primary">pruA</name>
    <name evidence="9" type="ORF">AB4Y30_01955</name>
</gene>